<name>A0ABD0Y365_9HEMI</name>
<accession>A0ABD0Y365</accession>
<feature type="transmembrane region" description="Helical" evidence="1">
    <location>
        <begin position="43"/>
        <end position="61"/>
    </location>
</feature>
<protein>
    <recommendedName>
        <fullName evidence="4">Gustatory receptor</fullName>
    </recommendedName>
</protein>
<comment type="caution">
    <text evidence="2">The sequence shown here is derived from an EMBL/GenBank/DDBJ whole genome shotgun (WGS) entry which is preliminary data.</text>
</comment>
<evidence type="ECO:0000256" key="1">
    <source>
        <dbReference type="SAM" id="Phobius"/>
    </source>
</evidence>
<reference evidence="2 3" key="1">
    <citation type="submission" date="2024-07" db="EMBL/GenBank/DDBJ databases">
        <title>Chromosome-level genome assembly of the water stick insect Ranatra chinensis (Heteroptera: Nepidae).</title>
        <authorList>
            <person name="Liu X."/>
        </authorList>
    </citation>
    <scope>NUCLEOTIDE SEQUENCE [LARGE SCALE GENOMIC DNA]</scope>
    <source>
        <strain evidence="2">Cailab_2021Rc</strain>
        <tissue evidence="2">Muscle</tissue>
    </source>
</reference>
<dbReference type="Proteomes" id="UP001558652">
    <property type="component" value="Unassembled WGS sequence"/>
</dbReference>
<keyword evidence="1" id="KW-0812">Transmembrane</keyword>
<keyword evidence="1" id="KW-0472">Membrane</keyword>
<feature type="transmembrane region" description="Helical" evidence="1">
    <location>
        <begin position="107"/>
        <end position="124"/>
    </location>
</feature>
<evidence type="ECO:0000313" key="3">
    <source>
        <dbReference type="Proteomes" id="UP001558652"/>
    </source>
</evidence>
<feature type="transmembrane region" description="Helical" evidence="1">
    <location>
        <begin position="67"/>
        <end position="86"/>
    </location>
</feature>
<gene>
    <name evidence="2" type="ORF">AAG570_004235</name>
</gene>
<sequence>MASKHRKHENKKQETTKIVQGTVLQCKMADHMDPEERVNRMRWPRYLGGVVPYQLLTTSYLPFNPHWLTYLVFVISSAFLLVLYNIATQLKSDHDQSMYIYRGTRLLYIYHISMILDLGTSWWHASERGLKYLRIYQPCTKLDLALQMFASLPVGIVASTFNESINLSSRKIFTYRLVYLFALHRQWRAISEYACGGDSTAKVSFMGLLIPVWVIAAVNTLTLATGQRWFGTRTRRIQVSSPRRKGYRGVVWGGGTRKAPFLPVVTVILGPLRLSPSPSIDNGPTFHTALSDLAKTTPSNKRNLLSGRPTYLGFLHSKLKFGLWYICLEMATSMVCYLAVIITIEYLIDCWQNGSCVVTPLEKFYGPDSSLLVISDLDYLIATCYRIVSSCFSHQ</sequence>
<dbReference type="AlphaFoldDB" id="A0ABD0Y365"/>
<feature type="transmembrane region" description="Helical" evidence="1">
    <location>
        <begin position="323"/>
        <end position="348"/>
    </location>
</feature>
<proteinExistence type="predicted"/>
<keyword evidence="1" id="KW-1133">Transmembrane helix</keyword>
<organism evidence="2 3">
    <name type="scientific">Ranatra chinensis</name>
    <dbReference type="NCBI Taxonomy" id="642074"/>
    <lineage>
        <taxon>Eukaryota</taxon>
        <taxon>Metazoa</taxon>
        <taxon>Ecdysozoa</taxon>
        <taxon>Arthropoda</taxon>
        <taxon>Hexapoda</taxon>
        <taxon>Insecta</taxon>
        <taxon>Pterygota</taxon>
        <taxon>Neoptera</taxon>
        <taxon>Paraneoptera</taxon>
        <taxon>Hemiptera</taxon>
        <taxon>Heteroptera</taxon>
        <taxon>Panheteroptera</taxon>
        <taxon>Nepomorpha</taxon>
        <taxon>Nepidae</taxon>
        <taxon>Ranatrinae</taxon>
        <taxon>Ranatra</taxon>
    </lineage>
</organism>
<evidence type="ECO:0000313" key="2">
    <source>
        <dbReference type="EMBL" id="KAL1117922.1"/>
    </source>
</evidence>
<evidence type="ECO:0008006" key="4">
    <source>
        <dbReference type="Google" id="ProtNLM"/>
    </source>
</evidence>
<keyword evidence="3" id="KW-1185">Reference proteome</keyword>
<feature type="transmembrane region" description="Helical" evidence="1">
    <location>
        <begin position="203"/>
        <end position="226"/>
    </location>
</feature>
<dbReference type="EMBL" id="JBFDAA010000015">
    <property type="protein sequence ID" value="KAL1117922.1"/>
    <property type="molecule type" value="Genomic_DNA"/>
</dbReference>
<feature type="transmembrane region" description="Helical" evidence="1">
    <location>
        <begin position="144"/>
        <end position="161"/>
    </location>
</feature>